<evidence type="ECO:0000313" key="1">
    <source>
        <dbReference type="EMBL" id="SON76047.1"/>
    </source>
</evidence>
<protein>
    <submittedName>
        <fullName evidence="2">Secreted protein</fullName>
    </submittedName>
</protein>
<dbReference type="EMBL" id="OCYT01000014">
    <property type="protein sequence ID" value="SON76047.1"/>
    <property type="molecule type" value="Genomic_DNA"/>
</dbReference>
<evidence type="ECO:0000313" key="3">
    <source>
        <dbReference type="Proteomes" id="UP000234166"/>
    </source>
</evidence>
<organism evidence="2 3">
    <name type="scientific">Xanthomonas campestris pv. phaseoli</name>
    <dbReference type="NCBI Taxonomy" id="317013"/>
    <lineage>
        <taxon>Bacteria</taxon>
        <taxon>Pseudomonadati</taxon>
        <taxon>Pseudomonadota</taxon>
        <taxon>Gammaproteobacteria</taxon>
        <taxon>Lysobacterales</taxon>
        <taxon>Lysobacteraceae</taxon>
        <taxon>Xanthomonas</taxon>
    </lineage>
</organism>
<dbReference type="AlphaFoldDB" id="A0AB38DV36"/>
<gene>
    <name evidence="1" type="ORF">XAP6984_1100015</name>
    <name evidence="2" type="ORF">XAP7430_1070015</name>
</gene>
<sequence>MRLGRRSGRAVRSASVLMAPGAADKTTAPLPGLGGRCVEAACATGTPPVPWVSGSHPIAIRVALLAGLSGLLAACPVLAQTAGATACDAQSVAAVAAGAASGAAGAASGAAGAVPVDRAVAQTCKPWPYDPSIRLAAIAFASDATTEAGERNLELRVAMLDARTAQVVALYTQDMGEDAGFELAADSLRLDTARYDLAQGVRAVGVVVHSVARGPSCPDFDSNDALTLLVREGRRLRPVLQRDLTVWRRVEGEPCNWGATGVVTERGTLTLSMDAPVHAGYADIALTANLVTSTTVKDAEDIERTHRQRQVLRYDGTRYVPVSRSDDSWPFGN</sequence>
<evidence type="ECO:0000313" key="2">
    <source>
        <dbReference type="EMBL" id="SON78309.1"/>
    </source>
</evidence>
<reference evidence="3 4" key="1">
    <citation type="submission" date="2017-10" db="EMBL/GenBank/DDBJ databases">
        <authorList>
            <person name="Regsiter A."/>
            <person name="William W."/>
        </authorList>
    </citation>
    <scope>NUCLEOTIDE SEQUENCE [LARGE SCALE GENOMIC DNA]</scope>
    <source>
        <strain evidence="1 4">CFBP6984</strain>
        <strain evidence="2 3">CFBP7430</strain>
    </source>
</reference>
<comment type="caution">
    <text evidence="2">The sequence shown here is derived from an EMBL/GenBank/DDBJ whole genome shotgun (WGS) entry which is preliminary data.</text>
</comment>
<dbReference type="Proteomes" id="UP000234181">
    <property type="component" value="Unassembled WGS sequence"/>
</dbReference>
<dbReference type="Proteomes" id="UP000234166">
    <property type="component" value="Unassembled WGS sequence"/>
</dbReference>
<proteinExistence type="predicted"/>
<keyword evidence="4" id="KW-1185">Reference proteome</keyword>
<evidence type="ECO:0000313" key="4">
    <source>
        <dbReference type="Proteomes" id="UP000234181"/>
    </source>
</evidence>
<accession>A0AB38DV36</accession>
<dbReference type="EMBL" id="OCYS01000010">
    <property type="protein sequence ID" value="SON78309.1"/>
    <property type="molecule type" value="Genomic_DNA"/>
</dbReference>
<name>A0AB38DV36_XANCH</name>